<name>A0A9X4MHA7_9BACT</name>
<sequence length="133" mass="15302">MSEEEEIFQCRQCGHCCQGETTVSLDPVDVSRLVAYLHLPLAEVQQKYLRITGNVVQMKIVDGHCIFFNEGCTVHSGKPWRCRQWPLHPSMLDDQNNFEAIRQSCPGIKGELGYEEFRSRFAKVLKKEQGEDK</sequence>
<accession>A0A9X4MHA7</accession>
<dbReference type="InterPro" id="IPR005358">
    <property type="entry name" value="Puta_zinc/iron-chelating_dom"/>
</dbReference>
<dbReference type="AlphaFoldDB" id="A0A9X4MHA7"/>
<reference evidence="1" key="1">
    <citation type="journal article" date="2022" name="bioRxiv">
        <title>Thiovibrio frasassiensisgen. nov., sp. nov., an autotrophic, elemental sulfur disproportionating bacterium isolated from sulfidic karst sediment, and proposal of Thiovibrionaceae fam. nov.</title>
        <authorList>
            <person name="Aronson H."/>
            <person name="Thomas C."/>
            <person name="Bhattacharyya M."/>
            <person name="Eckstein S."/>
            <person name="Jensen S."/>
            <person name="Barco R."/>
            <person name="Macalady J."/>
            <person name="Amend J."/>
        </authorList>
    </citation>
    <scope>NUCLEOTIDE SEQUENCE</scope>
    <source>
        <strain evidence="1">RS19-109</strain>
    </source>
</reference>
<dbReference type="PANTHER" id="PTHR35866:SF1">
    <property type="entry name" value="YKGJ FAMILY CYSTEINE CLUSTER PROTEIN"/>
    <property type="match status" value="1"/>
</dbReference>
<dbReference type="Proteomes" id="UP001154240">
    <property type="component" value="Unassembled WGS sequence"/>
</dbReference>
<dbReference type="Pfam" id="PF03692">
    <property type="entry name" value="CxxCxxCC"/>
    <property type="match status" value="1"/>
</dbReference>
<organism evidence="1 2">
    <name type="scientific">Thiovibrio frasassiensis</name>
    <dbReference type="NCBI Taxonomy" id="2984131"/>
    <lineage>
        <taxon>Bacteria</taxon>
        <taxon>Pseudomonadati</taxon>
        <taxon>Thermodesulfobacteriota</taxon>
        <taxon>Desulfobulbia</taxon>
        <taxon>Desulfobulbales</taxon>
        <taxon>Thiovibrionaceae</taxon>
        <taxon>Thiovibrio</taxon>
    </lineage>
</organism>
<dbReference type="RefSeq" id="WP_307633588.1">
    <property type="nucleotide sequence ID" value="NZ_JAPHEH010000001.1"/>
</dbReference>
<evidence type="ECO:0000313" key="1">
    <source>
        <dbReference type="EMBL" id="MDG4476622.1"/>
    </source>
</evidence>
<dbReference type="PANTHER" id="PTHR35866">
    <property type="entry name" value="PUTATIVE-RELATED"/>
    <property type="match status" value="1"/>
</dbReference>
<gene>
    <name evidence="1" type="ORF">OLX77_10715</name>
</gene>
<dbReference type="EMBL" id="JAPHEH010000001">
    <property type="protein sequence ID" value="MDG4476622.1"/>
    <property type="molecule type" value="Genomic_DNA"/>
</dbReference>
<reference evidence="1" key="2">
    <citation type="submission" date="2022-10" db="EMBL/GenBank/DDBJ databases">
        <authorList>
            <person name="Aronson H.S."/>
        </authorList>
    </citation>
    <scope>NUCLEOTIDE SEQUENCE</scope>
    <source>
        <strain evidence="1">RS19-109</strain>
    </source>
</reference>
<protein>
    <submittedName>
        <fullName evidence="1">YkgJ family cysteine cluster protein</fullName>
    </submittedName>
</protein>
<proteinExistence type="predicted"/>
<comment type="caution">
    <text evidence="1">The sequence shown here is derived from an EMBL/GenBank/DDBJ whole genome shotgun (WGS) entry which is preliminary data.</text>
</comment>
<evidence type="ECO:0000313" key="2">
    <source>
        <dbReference type="Proteomes" id="UP001154240"/>
    </source>
</evidence>
<keyword evidence="2" id="KW-1185">Reference proteome</keyword>